<keyword evidence="1" id="KW-0812">Transmembrane</keyword>
<organism evidence="2 3">
    <name type="scientific">Halobacillus campisalis</name>
    <dbReference type="NCBI Taxonomy" id="435909"/>
    <lineage>
        <taxon>Bacteria</taxon>
        <taxon>Bacillati</taxon>
        <taxon>Bacillota</taxon>
        <taxon>Bacilli</taxon>
        <taxon>Bacillales</taxon>
        <taxon>Bacillaceae</taxon>
        <taxon>Halobacillus</taxon>
    </lineage>
</organism>
<gene>
    <name evidence="2" type="ORF">ACFQMN_02520</name>
</gene>
<comment type="caution">
    <text evidence="2">The sequence shown here is derived from an EMBL/GenBank/DDBJ whole genome shotgun (WGS) entry which is preliminary data.</text>
</comment>
<feature type="transmembrane region" description="Helical" evidence="1">
    <location>
        <begin position="6"/>
        <end position="27"/>
    </location>
</feature>
<protein>
    <submittedName>
        <fullName evidence="2">Uncharacterized protein</fullName>
    </submittedName>
</protein>
<proteinExistence type="predicted"/>
<sequence>MFFIVGTIIMSITLIAASVIAFFYPVWKKQRGEEVSETQLLI</sequence>
<keyword evidence="3" id="KW-1185">Reference proteome</keyword>
<evidence type="ECO:0000313" key="2">
    <source>
        <dbReference type="EMBL" id="MFC7319760.1"/>
    </source>
</evidence>
<name>A0ABW2K0R6_9BACI</name>
<dbReference type="RefSeq" id="WP_289215540.1">
    <property type="nucleotide sequence ID" value="NZ_JAPVRC010000003.1"/>
</dbReference>
<keyword evidence="1" id="KW-0472">Membrane</keyword>
<dbReference type="Proteomes" id="UP001596494">
    <property type="component" value="Unassembled WGS sequence"/>
</dbReference>
<reference evidence="3" key="1">
    <citation type="journal article" date="2019" name="Int. J. Syst. Evol. Microbiol.">
        <title>The Global Catalogue of Microorganisms (GCM) 10K type strain sequencing project: providing services to taxonomists for standard genome sequencing and annotation.</title>
        <authorList>
            <consortium name="The Broad Institute Genomics Platform"/>
            <consortium name="The Broad Institute Genome Sequencing Center for Infectious Disease"/>
            <person name="Wu L."/>
            <person name="Ma J."/>
        </authorList>
    </citation>
    <scope>NUCLEOTIDE SEQUENCE [LARGE SCALE GENOMIC DNA]</scope>
    <source>
        <strain evidence="3">CCUG 73951</strain>
    </source>
</reference>
<evidence type="ECO:0000256" key="1">
    <source>
        <dbReference type="SAM" id="Phobius"/>
    </source>
</evidence>
<dbReference type="EMBL" id="JBHTBY010000001">
    <property type="protein sequence ID" value="MFC7319760.1"/>
    <property type="molecule type" value="Genomic_DNA"/>
</dbReference>
<keyword evidence="1" id="KW-1133">Transmembrane helix</keyword>
<evidence type="ECO:0000313" key="3">
    <source>
        <dbReference type="Proteomes" id="UP001596494"/>
    </source>
</evidence>
<accession>A0ABW2K0R6</accession>